<dbReference type="EMBL" id="LBZK01000002">
    <property type="protein sequence ID" value="KKR71344.1"/>
    <property type="molecule type" value="Genomic_DNA"/>
</dbReference>
<proteinExistence type="predicted"/>
<dbReference type="AlphaFoldDB" id="A0A0G0T2T5"/>
<name>A0A0G0T2T5_9BACT</name>
<evidence type="ECO:0000313" key="2">
    <source>
        <dbReference type="Proteomes" id="UP000034562"/>
    </source>
</evidence>
<dbReference type="Proteomes" id="UP000034562">
    <property type="component" value="Unassembled WGS sequence"/>
</dbReference>
<protein>
    <submittedName>
        <fullName evidence="1">Uncharacterized protein</fullName>
    </submittedName>
</protein>
<accession>A0A0G0T2T5</accession>
<dbReference type="PATRIC" id="fig|1618563.3.peg.23"/>
<sequence length="88" mass="9696">MTEKTKLVSLEKILATSVGGPCAFPENVAIPINSSQIKLEKNGINGDNYDDLRFEQEIKRMLKDGELEKMTEEELGNLLAALQNQSGS</sequence>
<organism evidence="1 2">
    <name type="scientific">Candidatus Woesebacteria bacterium GW2011_GWA2_40_7b</name>
    <dbReference type="NCBI Taxonomy" id="1618563"/>
    <lineage>
        <taxon>Bacteria</taxon>
        <taxon>Candidatus Woeseibacteriota</taxon>
    </lineage>
</organism>
<gene>
    <name evidence="1" type="ORF">UU12_C0002G0002</name>
</gene>
<evidence type="ECO:0000313" key="1">
    <source>
        <dbReference type="EMBL" id="KKR71344.1"/>
    </source>
</evidence>
<comment type="caution">
    <text evidence="1">The sequence shown here is derived from an EMBL/GenBank/DDBJ whole genome shotgun (WGS) entry which is preliminary data.</text>
</comment>
<reference evidence="1 2" key="1">
    <citation type="journal article" date="2015" name="Nature">
        <title>rRNA introns, odd ribosomes, and small enigmatic genomes across a large radiation of phyla.</title>
        <authorList>
            <person name="Brown C.T."/>
            <person name="Hug L.A."/>
            <person name="Thomas B.C."/>
            <person name="Sharon I."/>
            <person name="Castelle C.J."/>
            <person name="Singh A."/>
            <person name="Wilkins M.J."/>
            <person name="Williams K.H."/>
            <person name="Banfield J.F."/>
        </authorList>
    </citation>
    <scope>NUCLEOTIDE SEQUENCE [LARGE SCALE GENOMIC DNA]</scope>
</reference>